<gene>
    <name evidence="1" type="ORF">R2X38_04870</name>
</gene>
<reference evidence="1 2" key="1">
    <citation type="submission" date="2023-10" db="EMBL/GenBank/DDBJ databases">
        <title>Marine bacteria isolated from horseshoe crab.</title>
        <authorList>
            <person name="Cheng T.H."/>
        </authorList>
    </citation>
    <scope>NUCLEOTIDE SEQUENCE [LARGE SCALE GENOMIC DNA]</scope>
    <source>
        <strain evidence="1 2">HSC6</strain>
    </source>
</reference>
<sequence>MRLLNIVLINAIFFSVDVVSGSYSGNITKIQSEAIGDAYNTLYINVDISDSPCSDTNIKDRFTIVNTVQHSTELAALMASKRVTIQSNGVCRNDIEELNFIMIRAIE</sequence>
<dbReference type="RefSeq" id="WP_317521030.1">
    <property type="nucleotide sequence ID" value="NZ_JAWJZI010000002.1"/>
</dbReference>
<dbReference type="EMBL" id="JAWJZI010000002">
    <property type="protein sequence ID" value="MDV5168333.1"/>
    <property type="molecule type" value="Genomic_DNA"/>
</dbReference>
<evidence type="ECO:0000313" key="1">
    <source>
        <dbReference type="EMBL" id="MDV5168333.1"/>
    </source>
</evidence>
<proteinExistence type="predicted"/>
<keyword evidence="2" id="KW-1185">Reference proteome</keyword>
<name>A0ABU3ZE11_9GAMM</name>
<organism evidence="1 2">
    <name type="scientific">Photobacterium rosenbergii</name>
    <dbReference type="NCBI Taxonomy" id="294936"/>
    <lineage>
        <taxon>Bacteria</taxon>
        <taxon>Pseudomonadati</taxon>
        <taxon>Pseudomonadota</taxon>
        <taxon>Gammaproteobacteria</taxon>
        <taxon>Vibrionales</taxon>
        <taxon>Vibrionaceae</taxon>
        <taxon>Photobacterium</taxon>
    </lineage>
</organism>
<protein>
    <submittedName>
        <fullName evidence="1">Uncharacterized protein</fullName>
    </submittedName>
</protein>
<evidence type="ECO:0000313" key="2">
    <source>
        <dbReference type="Proteomes" id="UP001186452"/>
    </source>
</evidence>
<comment type="caution">
    <text evidence="1">The sequence shown here is derived from an EMBL/GenBank/DDBJ whole genome shotgun (WGS) entry which is preliminary data.</text>
</comment>
<dbReference type="Proteomes" id="UP001186452">
    <property type="component" value="Unassembled WGS sequence"/>
</dbReference>
<accession>A0ABU3ZE11</accession>